<reference evidence="3" key="1">
    <citation type="submission" date="2025-08" db="UniProtKB">
        <authorList>
            <consortium name="RefSeq"/>
        </authorList>
    </citation>
    <scope>IDENTIFICATION</scope>
    <source>
        <tissue evidence="3">Testes</tissue>
    </source>
</reference>
<dbReference type="RefSeq" id="XP_002741503.1">
    <property type="nucleotide sequence ID" value="XM_002741457.2"/>
</dbReference>
<evidence type="ECO:0000259" key="1">
    <source>
        <dbReference type="PROSITE" id="PS51462"/>
    </source>
</evidence>
<accession>A0ABM0H0I2</accession>
<dbReference type="InterPro" id="IPR000086">
    <property type="entry name" value="NUDIX_hydrolase_dom"/>
</dbReference>
<proteinExistence type="predicted"/>
<dbReference type="SUPFAM" id="SSF55811">
    <property type="entry name" value="Nudix"/>
    <property type="match status" value="1"/>
</dbReference>
<name>A0ABM0H0I2_SACKO</name>
<keyword evidence="2" id="KW-1185">Reference proteome</keyword>
<dbReference type="Pfam" id="PF00293">
    <property type="entry name" value="NUDIX"/>
    <property type="match status" value="1"/>
</dbReference>
<dbReference type="CDD" id="cd04678">
    <property type="entry name" value="NUDIX_MTH2_Nudt15"/>
    <property type="match status" value="1"/>
</dbReference>
<gene>
    <name evidence="3" type="primary">LOC100378449</name>
</gene>
<dbReference type="Proteomes" id="UP000694865">
    <property type="component" value="Unplaced"/>
</dbReference>
<feature type="domain" description="Nudix hydrolase" evidence="1">
    <location>
        <begin position="21"/>
        <end position="157"/>
    </location>
</feature>
<dbReference type="PANTHER" id="PTHR16099:SF5">
    <property type="entry name" value="NUCLEOTIDE TRIPHOSPHATE DIPHOSPHATASE NUDT15"/>
    <property type="match status" value="1"/>
</dbReference>
<evidence type="ECO:0000313" key="3">
    <source>
        <dbReference type="RefSeq" id="XP_002741503.1"/>
    </source>
</evidence>
<protein>
    <submittedName>
        <fullName evidence="3">Probable 8-oxo-dGTP diphosphatase NUDT15-like</fullName>
    </submittedName>
</protein>
<dbReference type="PROSITE" id="PS51462">
    <property type="entry name" value="NUDIX"/>
    <property type="match status" value="1"/>
</dbReference>
<dbReference type="InterPro" id="IPR015797">
    <property type="entry name" value="NUDIX_hydrolase-like_dom_sf"/>
</dbReference>
<organism evidence="2 3">
    <name type="scientific">Saccoglossus kowalevskii</name>
    <name type="common">Acorn worm</name>
    <dbReference type="NCBI Taxonomy" id="10224"/>
    <lineage>
        <taxon>Eukaryota</taxon>
        <taxon>Metazoa</taxon>
        <taxon>Hemichordata</taxon>
        <taxon>Enteropneusta</taxon>
        <taxon>Harrimaniidae</taxon>
        <taxon>Saccoglossus</taxon>
    </lineage>
</organism>
<sequence>MASHTTNGVSLNGNGITKCERPKVGVGVLISSPNHPGCILIGKRKGSIMGAGKYALPGGHLEFGESWEECTRRETMEETSLLLGDVSFAYVQNTVVNDLNYHYVTIFTRSEVDISHKAEPENPEPEKCEGWEWIKWNELPSDNNLFWSLLVAKQQGLNPFQSVQKNVLKIP</sequence>
<dbReference type="PANTHER" id="PTHR16099">
    <property type="entry name" value="8-OXO-DGTP DIPHOSPHATES NUDT15"/>
    <property type="match status" value="1"/>
</dbReference>
<dbReference type="GeneID" id="100378449"/>
<evidence type="ECO:0000313" key="2">
    <source>
        <dbReference type="Proteomes" id="UP000694865"/>
    </source>
</evidence>
<dbReference type="Gene3D" id="3.90.79.10">
    <property type="entry name" value="Nucleoside Triphosphate Pyrophosphohydrolase"/>
    <property type="match status" value="1"/>
</dbReference>